<evidence type="ECO:0000313" key="3">
    <source>
        <dbReference type="EMBL" id="MTV52457.1"/>
    </source>
</evidence>
<dbReference type="EMBL" id="WNKZ01000012">
    <property type="protein sequence ID" value="MTV52457.1"/>
    <property type="molecule type" value="Genomic_DNA"/>
</dbReference>
<dbReference type="Proteomes" id="UP000430634">
    <property type="component" value="Unassembled WGS sequence"/>
</dbReference>
<feature type="transmembrane region" description="Helical" evidence="1">
    <location>
        <begin position="16"/>
        <end position="39"/>
    </location>
</feature>
<evidence type="ECO:0000313" key="5">
    <source>
        <dbReference type="Proteomes" id="UP000622638"/>
    </source>
</evidence>
<reference evidence="2" key="4">
    <citation type="submission" date="2024-05" db="EMBL/GenBank/DDBJ databases">
        <authorList>
            <person name="Sun Q."/>
            <person name="Zhou Y."/>
        </authorList>
    </citation>
    <scope>NUCLEOTIDE SEQUENCE</scope>
    <source>
        <strain evidence="2">CGMCC 1.15931</strain>
    </source>
</reference>
<evidence type="ECO:0000256" key="1">
    <source>
        <dbReference type="SAM" id="Phobius"/>
    </source>
</evidence>
<dbReference type="Proteomes" id="UP000622638">
    <property type="component" value="Unassembled WGS sequence"/>
</dbReference>
<name>A0A6I3SXQ3_9BURK</name>
<evidence type="ECO:0000313" key="2">
    <source>
        <dbReference type="EMBL" id="GGC18322.1"/>
    </source>
</evidence>
<protein>
    <submittedName>
        <fullName evidence="3">Cytochrome oxidase assembly protein</fullName>
    </submittedName>
    <submittedName>
        <fullName evidence="2">Membrane protein</fullName>
    </submittedName>
</protein>
<keyword evidence="5" id="KW-1185">Reference proteome</keyword>
<dbReference type="AlphaFoldDB" id="A0A6I3SXQ3"/>
<keyword evidence="1" id="KW-1133">Transmembrane helix</keyword>
<dbReference type="Pfam" id="PF05751">
    <property type="entry name" value="FixH"/>
    <property type="match status" value="1"/>
</dbReference>
<accession>A0A6I3SXQ3</accession>
<comment type="caution">
    <text evidence="3">The sequence shown here is derived from an EMBL/GenBank/DDBJ whole genome shotgun (WGS) entry which is preliminary data.</text>
</comment>
<evidence type="ECO:0000313" key="4">
    <source>
        <dbReference type="Proteomes" id="UP000430634"/>
    </source>
</evidence>
<reference evidence="5" key="2">
    <citation type="journal article" date="2019" name="Int. J. Syst. Evol. Microbiol.">
        <title>The Global Catalogue of Microorganisms (GCM) 10K type strain sequencing project: providing services to taxonomists for standard genome sequencing and annotation.</title>
        <authorList>
            <consortium name="The Broad Institute Genomics Platform"/>
            <consortium name="The Broad Institute Genome Sequencing Center for Infectious Disease"/>
            <person name="Wu L."/>
            <person name="Ma J."/>
        </authorList>
    </citation>
    <scope>NUCLEOTIDE SEQUENCE [LARGE SCALE GENOMIC DNA]</scope>
    <source>
        <strain evidence="5">CGMCC 1.15931</strain>
    </source>
</reference>
<sequence length="171" mass="19055">MDYPLDLPSPWYAQRWPWLLMLGPAIVLVACFYTGWIAFSQQDALVVGDYYKKGKAINQDLRRDRAAGALGVTVALRYDAAEGQLRGRIATAGGKAVTGPLPLHLAHATQPDKDIRLLLHPAADGSFAIPLPLLERSRWVVLVEDAHKTWRLEGQWLWPAEHAITLSPQQQ</sequence>
<organism evidence="3 4">
    <name type="scientific">Pseudoduganella buxea</name>
    <dbReference type="NCBI Taxonomy" id="1949069"/>
    <lineage>
        <taxon>Bacteria</taxon>
        <taxon>Pseudomonadati</taxon>
        <taxon>Pseudomonadota</taxon>
        <taxon>Betaproteobacteria</taxon>
        <taxon>Burkholderiales</taxon>
        <taxon>Oxalobacteraceae</taxon>
        <taxon>Telluria group</taxon>
        <taxon>Pseudoduganella</taxon>
    </lineage>
</organism>
<gene>
    <name evidence="2" type="ORF">GCM10011572_44620</name>
    <name evidence="3" type="ORF">GM672_06860</name>
</gene>
<reference evidence="2" key="1">
    <citation type="journal article" date="2014" name="Int. J. Syst. Evol. Microbiol.">
        <title>Complete genome of a new Firmicutes species belonging to the dominant human colonic microbiota ('Ruminococcus bicirculans') reveals two chromosomes and a selective capacity to utilize plant glucans.</title>
        <authorList>
            <consortium name="NISC Comparative Sequencing Program"/>
            <person name="Wegmann U."/>
            <person name="Louis P."/>
            <person name="Goesmann A."/>
            <person name="Henrissat B."/>
            <person name="Duncan S.H."/>
            <person name="Flint H.J."/>
        </authorList>
    </citation>
    <scope>NUCLEOTIDE SEQUENCE</scope>
    <source>
        <strain evidence="2">CGMCC 1.15931</strain>
    </source>
</reference>
<dbReference type="OrthoDB" id="5295180at2"/>
<dbReference type="RefSeq" id="WP_155469785.1">
    <property type="nucleotide sequence ID" value="NZ_BMKG01000024.1"/>
</dbReference>
<proteinExistence type="predicted"/>
<dbReference type="InterPro" id="IPR008620">
    <property type="entry name" value="FixH"/>
</dbReference>
<dbReference type="EMBL" id="BMKG01000024">
    <property type="protein sequence ID" value="GGC18322.1"/>
    <property type="molecule type" value="Genomic_DNA"/>
</dbReference>
<keyword evidence="1" id="KW-0812">Transmembrane</keyword>
<reference evidence="3 4" key="3">
    <citation type="submission" date="2019-11" db="EMBL/GenBank/DDBJ databases">
        <title>Type strains purchased from KCTC, JCM and DSMZ.</title>
        <authorList>
            <person name="Lu H."/>
        </authorList>
    </citation>
    <scope>NUCLEOTIDE SEQUENCE [LARGE SCALE GENOMIC DNA]</scope>
    <source>
        <strain evidence="3 4">KCTC 52429</strain>
    </source>
</reference>
<keyword evidence="1" id="KW-0472">Membrane</keyword>